<dbReference type="Gene3D" id="3.90.226.10">
    <property type="entry name" value="2-enoyl-CoA Hydratase, Chain A, domain 1"/>
    <property type="match status" value="1"/>
</dbReference>
<comment type="caution">
    <text evidence="2">The sequence shown here is derived from an EMBL/GenBank/DDBJ whole genome shotgun (WGS) entry which is preliminary data.</text>
</comment>
<dbReference type="PANTHER" id="PTHR37049">
    <property type="entry name" value="PEPTIDASE S41 FAMILY PROTEIN"/>
    <property type="match status" value="1"/>
</dbReference>
<accession>A0AAW0DQH0</accession>
<dbReference type="InterPro" id="IPR029045">
    <property type="entry name" value="ClpP/crotonase-like_dom_sf"/>
</dbReference>
<feature type="chain" id="PRO_5043407282" description="Tail specific protease domain-containing protein" evidence="1">
    <location>
        <begin position="17"/>
        <end position="823"/>
    </location>
</feature>
<reference evidence="2 3" key="1">
    <citation type="submission" date="2024-01" db="EMBL/GenBank/DDBJ databases">
        <title>A draft genome for a cacao thread blight-causing isolate of Paramarasmius palmivorus.</title>
        <authorList>
            <person name="Baruah I.K."/>
            <person name="Bukari Y."/>
            <person name="Amoako-Attah I."/>
            <person name="Meinhardt L.W."/>
            <person name="Bailey B.A."/>
            <person name="Cohen S.P."/>
        </authorList>
    </citation>
    <scope>NUCLEOTIDE SEQUENCE [LARGE SCALE GENOMIC DNA]</scope>
    <source>
        <strain evidence="2 3">GH-12</strain>
    </source>
</reference>
<sequence>MLKVSGIVGLSVLVAAASPGRILSPLPLPVPSDPCAAIAGQLWVSPQEARECLLSFPVDPVIKANTLEVITKTLAFHTSVNYQIQAPPPFEDTHEDLFEDLARINEIKYDSEFAFHLDVFAAFRGLNDGHCVNIDRCYDSAFVTYIPLPLVLLSEPHGAQNVYIAPEAYEVASAEFKDGIEFWQNALPGELRGQLESLSGAQVLLIDGQDPFVAVNAYAENAGGYQGFGTRQNSFFSSYSRGSDGWNYTMGGFASKIHPLTDHVILTLRRTGKREIDVITLPYRSRRGSTTKEFTDSTSFRSNNCVATGGTNGRDLYHPIPPQSEEQVSAAAAFQQQPWLDPRESQRHYLDVMLDAAPLSDIDLPEHLQPALPSLNESYSVAQFYMLDGINNQTGVLALGSFSASNYSLFQQSLLEGLVGLKSQAATNLIVDVTNNGGGYICIAHNCNVPSIWFGFAVLHSSDKQIVGPKRTTEPQAGLDTALRAGPLAQLIVQKIVDGADPDDKLMYNPLSWRNASNIPFEKGTDWIKPLDYRMVNGHEDAFSQRLGQECQPFEMSPPDEALFDPRNVVIVSNGRCASSCSLFSITMSKLEGVKTVVVGGKQDVPQQYCGIVGGQSTDFSTIDTQIKSAGLKNNSLAPPDFLGNIVQGITWRLGFGLGANSDKPEEWQDHQADFNMPLTAETVNNPVAIWNAIAGELLQKPRSDPAVLVVQYPKYTNYSKMLLKTVMIFYDMESGTGCDISRSLSQLSAYQHTAEIFAQTHRPTWSVNDGSPPNQHSDVVNKDVGRRQITMGKIDLGRKDPSIVADVIGPRPAEWRVMEVIL</sequence>
<organism evidence="2 3">
    <name type="scientific">Paramarasmius palmivorus</name>
    <dbReference type="NCBI Taxonomy" id="297713"/>
    <lineage>
        <taxon>Eukaryota</taxon>
        <taxon>Fungi</taxon>
        <taxon>Dikarya</taxon>
        <taxon>Basidiomycota</taxon>
        <taxon>Agaricomycotina</taxon>
        <taxon>Agaricomycetes</taxon>
        <taxon>Agaricomycetidae</taxon>
        <taxon>Agaricales</taxon>
        <taxon>Marasmiineae</taxon>
        <taxon>Marasmiaceae</taxon>
        <taxon>Paramarasmius</taxon>
    </lineage>
</organism>
<evidence type="ECO:0000256" key="1">
    <source>
        <dbReference type="SAM" id="SignalP"/>
    </source>
</evidence>
<dbReference type="Proteomes" id="UP001383192">
    <property type="component" value="Unassembled WGS sequence"/>
</dbReference>
<keyword evidence="1" id="KW-0732">Signal</keyword>
<dbReference type="InterPro" id="IPR052766">
    <property type="entry name" value="S41A_metabolite_peptidase"/>
</dbReference>
<evidence type="ECO:0008006" key="4">
    <source>
        <dbReference type="Google" id="ProtNLM"/>
    </source>
</evidence>
<protein>
    <recommendedName>
        <fullName evidence="4">Tail specific protease domain-containing protein</fullName>
    </recommendedName>
</protein>
<gene>
    <name evidence="2" type="ORF">VNI00_003991</name>
</gene>
<proteinExistence type="predicted"/>
<dbReference type="EMBL" id="JAYKXP010000010">
    <property type="protein sequence ID" value="KAK7053365.1"/>
    <property type="molecule type" value="Genomic_DNA"/>
</dbReference>
<keyword evidence="3" id="KW-1185">Reference proteome</keyword>
<name>A0AAW0DQH0_9AGAR</name>
<dbReference type="PANTHER" id="PTHR37049:SF5">
    <property type="entry name" value="TAIL SPECIFIC PROTEASE DOMAIN-CONTAINING PROTEIN"/>
    <property type="match status" value="1"/>
</dbReference>
<evidence type="ECO:0000313" key="2">
    <source>
        <dbReference type="EMBL" id="KAK7053365.1"/>
    </source>
</evidence>
<dbReference type="AlphaFoldDB" id="A0AAW0DQH0"/>
<dbReference type="SUPFAM" id="SSF52096">
    <property type="entry name" value="ClpP/crotonase"/>
    <property type="match status" value="1"/>
</dbReference>
<evidence type="ECO:0000313" key="3">
    <source>
        <dbReference type="Proteomes" id="UP001383192"/>
    </source>
</evidence>
<feature type="signal peptide" evidence="1">
    <location>
        <begin position="1"/>
        <end position="16"/>
    </location>
</feature>